<dbReference type="EMBL" id="CM009755">
    <property type="protein sequence ID" value="PUZ46217.1"/>
    <property type="molecule type" value="Genomic_DNA"/>
</dbReference>
<reference evidence="2 3" key="1">
    <citation type="submission" date="2018-04" db="EMBL/GenBank/DDBJ databases">
        <title>WGS assembly of Panicum hallii var. hallii HAL2.</title>
        <authorList>
            <person name="Lovell J."/>
            <person name="Jenkins J."/>
            <person name="Lowry D."/>
            <person name="Mamidi S."/>
            <person name="Sreedasyam A."/>
            <person name="Weng X."/>
            <person name="Barry K."/>
            <person name="Bonette J."/>
            <person name="Campitelli B."/>
            <person name="Daum C."/>
            <person name="Gordon S."/>
            <person name="Gould B."/>
            <person name="Lipzen A."/>
            <person name="MacQueen A."/>
            <person name="Palacio-Mejia J."/>
            <person name="Plott C."/>
            <person name="Shakirov E."/>
            <person name="Shu S."/>
            <person name="Yoshinaga Y."/>
            <person name="Zane M."/>
            <person name="Rokhsar D."/>
            <person name="Grimwood J."/>
            <person name="Schmutz J."/>
            <person name="Juenger T."/>
        </authorList>
    </citation>
    <scope>NUCLEOTIDE SEQUENCE [LARGE SCALE GENOMIC DNA]</scope>
    <source>
        <strain evidence="3">cv. HAL2</strain>
    </source>
</reference>
<evidence type="ECO:0000313" key="2">
    <source>
        <dbReference type="EMBL" id="PUZ46217.1"/>
    </source>
</evidence>
<protein>
    <submittedName>
        <fullName evidence="2">Uncharacterized protein</fullName>
    </submittedName>
</protein>
<keyword evidence="3" id="KW-1185">Reference proteome</keyword>
<dbReference type="AlphaFoldDB" id="A0A2T7CS92"/>
<feature type="compositionally biased region" description="Low complexity" evidence="1">
    <location>
        <begin position="61"/>
        <end position="70"/>
    </location>
</feature>
<organism evidence="2 3">
    <name type="scientific">Panicum hallii var. hallii</name>
    <dbReference type="NCBI Taxonomy" id="1504633"/>
    <lineage>
        <taxon>Eukaryota</taxon>
        <taxon>Viridiplantae</taxon>
        <taxon>Streptophyta</taxon>
        <taxon>Embryophyta</taxon>
        <taxon>Tracheophyta</taxon>
        <taxon>Spermatophyta</taxon>
        <taxon>Magnoliopsida</taxon>
        <taxon>Liliopsida</taxon>
        <taxon>Poales</taxon>
        <taxon>Poaceae</taxon>
        <taxon>PACMAD clade</taxon>
        <taxon>Panicoideae</taxon>
        <taxon>Panicodae</taxon>
        <taxon>Paniceae</taxon>
        <taxon>Panicinae</taxon>
        <taxon>Panicum</taxon>
        <taxon>Panicum sect. Panicum</taxon>
    </lineage>
</organism>
<dbReference type="Proteomes" id="UP000244336">
    <property type="component" value="Chromosome 7"/>
</dbReference>
<feature type="region of interest" description="Disordered" evidence="1">
    <location>
        <begin position="56"/>
        <end position="76"/>
    </location>
</feature>
<evidence type="ECO:0000256" key="1">
    <source>
        <dbReference type="SAM" id="MobiDB-lite"/>
    </source>
</evidence>
<evidence type="ECO:0000313" key="3">
    <source>
        <dbReference type="Proteomes" id="UP000244336"/>
    </source>
</evidence>
<gene>
    <name evidence="2" type="ORF">GQ55_7G033600</name>
</gene>
<sequence length="112" mass="12335">MADGDDPMSHNYELRAMGLREDDEDDLATDAEELFGSNAAVDLNVNIQGLPQGQAEFESVSTGTASGSGTSRKRRASTSKIWKDFEEIYEVIDGNAKEDYLSVVAHYVNVDW</sequence>
<dbReference type="Gramene" id="PUZ46217">
    <property type="protein sequence ID" value="PUZ46217"/>
    <property type="gene ID" value="GQ55_7G033600"/>
</dbReference>
<name>A0A2T7CS92_9POAL</name>
<accession>A0A2T7CS92</accession>
<proteinExistence type="predicted"/>